<dbReference type="Proteomes" id="UP000823913">
    <property type="component" value="Unassembled WGS sequence"/>
</dbReference>
<feature type="compositionally biased region" description="Polar residues" evidence="1">
    <location>
        <begin position="169"/>
        <end position="178"/>
    </location>
</feature>
<name>A0A9D1J926_9FIRM</name>
<reference evidence="2" key="1">
    <citation type="submission" date="2020-10" db="EMBL/GenBank/DDBJ databases">
        <authorList>
            <person name="Gilroy R."/>
        </authorList>
    </citation>
    <scope>NUCLEOTIDE SEQUENCE</scope>
    <source>
        <strain evidence="2">ChiW16-3235</strain>
    </source>
</reference>
<dbReference type="InterPro" id="IPR006626">
    <property type="entry name" value="PbH1"/>
</dbReference>
<feature type="region of interest" description="Disordered" evidence="1">
    <location>
        <begin position="155"/>
        <end position="186"/>
    </location>
</feature>
<evidence type="ECO:0000256" key="1">
    <source>
        <dbReference type="SAM" id="MobiDB-lite"/>
    </source>
</evidence>
<dbReference type="SMART" id="SM00710">
    <property type="entry name" value="PbH1"/>
    <property type="match status" value="5"/>
</dbReference>
<evidence type="ECO:0000313" key="3">
    <source>
        <dbReference type="Proteomes" id="UP000823913"/>
    </source>
</evidence>
<proteinExistence type="predicted"/>
<organism evidence="2 3">
    <name type="scientific">Candidatus Coproplasma avicola</name>
    <dbReference type="NCBI Taxonomy" id="2840744"/>
    <lineage>
        <taxon>Bacteria</taxon>
        <taxon>Bacillati</taxon>
        <taxon>Bacillota</taxon>
        <taxon>Clostridia</taxon>
        <taxon>Eubacteriales</taxon>
        <taxon>Candidatus Coproplasma</taxon>
    </lineage>
</organism>
<protein>
    <submittedName>
        <fullName evidence="2">Uncharacterized protein</fullName>
    </submittedName>
</protein>
<evidence type="ECO:0000313" key="2">
    <source>
        <dbReference type="EMBL" id="HIR67025.1"/>
    </source>
</evidence>
<sequence>MTAKTRRVLLYILISLVILTLFTASLTLGRYSGEYESDSDYSGDIEYVVADQVEVHSVEDFFAAINNGYSNIKIADDVDNPLIIMGGVSDVNSDLVIDLNGHEIQRNNREPLLNITQGVRLTIIDSSENQTGSFYNPVGSVLQISGGTLTIAAGSFESGPRGEDARNSGDLSEYTNSELTDDQQNRSQLIWRTPAGAYTDVNYYVDVLYTNTDASISDVHMPVIIPNVSSDGGGRGVTVNGNMYFESMYRYYTQGTWWAPVNDTRYVTDDTYLYFTIEDKTVENTTISADGSADYFYEYYLEPIITEGETTGYSYAGQPASLTEETPNGFRRVTVYIYQDVKTSANDPTQDGTIPNYAAIQMQEGNLYVRGGTYYSYFGVNNTYCVDATGGYMAVESGDFYAYESSVCVQCDYAVADDNNYLRVTDGTFNSEVGDTVRVNNGRMTIQTVTFNKDASDVSGDDYRDNGSAINIAGGALEILNSAQFNLSGSYMDGISASGANSSVTANNATINFNVQQNQDGFSATNANNYNRGIFADGGKVVCNGDTSVRMGAENTNRTAQFCYGIYSVNGAITCGTQGSNAQTAVYIYGRTVYTVENYGIATEGGTVSCYGQTGITVYGQQSVGIYSSAAEISENTYSGGEISISGTDFTCEIRMYTGTNTLAENLSGTAISTTGGNITFNVNSATIVSDGLGITALNRIYSGTTAGDIIPDSGNVTFETTATSAEIGLTTSRGTAMYILGGNVTIDDAITFEVESNTSANYPWQANGTAYSTDGIRIESGSLLSYGTLNITHKGADNDDVGVGENADLHYSTDWWGNIPDVYDSIDAYYAFNIKSFAVRVVGDTSSATATDVTILKGTITNSVGGGLYVSGGSNTSVSLNGMISEDDVNGNGQLDDVVGGDSAAVSINTTGVAAFDKHMHVAGADTNWSTQMPQTGGHSVQVSGGTLNIYNGSYSALLGNGIMVTNGNANVYNGTFVGGDQGIRASNNDLVCGAAASYCLKVCGGTANIYNGVFGSAVRKDQNGNYIVENSNVSSSGAFIMGTSADSRGTANIYNGTFNVAGQSAFAVYQYATVTFGQQGADSDIYVRGNAAGMTVEITRNANGSVTDTGVVLTIYDGEFRAYRSSGGDGIWFGNTNADTYIYGGDYYGETRYGLNIAGGDIRIANGSFYGTQRSISGNYSLVSGSYIAMDNVYDNGYFVTTITD</sequence>
<reference evidence="2" key="2">
    <citation type="journal article" date="2021" name="PeerJ">
        <title>Extensive microbial diversity within the chicken gut microbiome revealed by metagenomics and culture.</title>
        <authorList>
            <person name="Gilroy R."/>
            <person name="Ravi A."/>
            <person name="Getino M."/>
            <person name="Pursley I."/>
            <person name="Horton D.L."/>
            <person name="Alikhan N.F."/>
            <person name="Baker D."/>
            <person name="Gharbi K."/>
            <person name="Hall N."/>
            <person name="Watson M."/>
            <person name="Adriaenssens E.M."/>
            <person name="Foster-Nyarko E."/>
            <person name="Jarju S."/>
            <person name="Secka A."/>
            <person name="Antonio M."/>
            <person name="Oren A."/>
            <person name="Chaudhuri R.R."/>
            <person name="La Ragione R."/>
            <person name="Hildebrand F."/>
            <person name="Pallen M.J."/>
        </authorList>
    </citation>
    <scope>NUCLEOTIDE SEQUENCE</scope>
    <source>
        <strain evidence="2">ChiW16-3235</strain>
    </source>
</reference>
<dbReference type="EMBL" id="DVHK01000075">
    <property type="protein sequence ID" value="HIR67025.1"/>
    <property type="molecule type" value="Genomic_DNA"/>
</dbReference>
<gene>
    <name evidence="2" type="ORF">IAB94_03125</name>
</gene>
<accession>A0A9D1J926</accession>
<dbReference type="AlphaFoldDB" id="A0A9D1J926"/>
<comment type="caution">
    <text evidence="2">The sequence shown here is derived from an EMBL/GenBank/DDBJ whole genome shotgun (WGS) entry which is preliminary data.</text>
</comment>